<dbReference type="AlphaFoldDB" id="A0A5V2QTN8"/>
<sequence length="79" mass="8777">MYRAGKFTLAVGIQIEDTKKPPVGGFTTLLIALIILVFPMVPGAGLEPAQRERRGILKTKTTLKKTISYIKQRITNAEY</sequence>
<keyword evidence="1" id="KW-0812">Transmembrane</keyword>
<protein>
    <submittedName>
        <fullName evidence="2">Uncharacterized protein</fullName>
    </submittedName>
</protein>
<feature type="transmembrane region" description="Helical" evidence="1">
    <location>
        <begin position="26"/>
        <end position="46"/>
    </location>
</feature>
<dbReference type="EMBL" id="AAGZJS010000017">
    <property type="protein sequence ID" value="EBT6291074.1"/>
    <property type="molecule type" value="Genomic_DNA"/>
</dbReference>
<comment type="caution">
    <text evidence="2">The sequence shown here is derived from an EMBL/GenBank/DDBJ whole genome shotgun (WGS) entry which is preliminary data.</text>
</comment>
<gene>
    <name evidence="2" type="ORF">CNP70_16400</name>
</gene>
<reference evidence="2" key="1">
    <citation type="submission" date="2018-07" db="EMBL/GenBank/DDBJ databases">
        <authorList>
            <consortium name="PulseNet: The National Subtyping Network for Foodborne Disease Surveillance"/>
            <person name="Tarr C.L."/>
            <person name="Trees E."/>
            <person name="Katz L.S."/>
            <person name="Carleton-Romer H.A."/>
            <person name="Stroika S."/>
            <person name="Kucerova Z."/>
            <person name="Roache K.F."/>
            <person name="Sabol A.L."/>
            <person name="Besser J."/>
            <person name="Gerner-Smidt P."/>
        </authorList>
    </citation>
    <scope>NUCLEOTIDE SEQUENCE</scope>
    <source>
        <strain evidence="2">PNUSAS023047</strain>
    </source>
</reference>
<keyword evidence="1" id="KW-0472">Membrane</keyword>
<keyword evidence="1" id="KW-1133">Transmembrane helix</keyword>
<evidence type="ECO:0000313" key="2">
    <source>
        <dbReference type="EMBL" id="EBT6291074.1"/>
    </source>
</evidence>
<proteinExistence type="predicted"/>
<evidence type="ECO:0000256" key="1">
    <source>
        <dbReference type="SAM" id="Phobius"/>
    </source>
</evidence>
<name>A0A5V2QTN8_SALER</name>
<organism evidence="2">
    <name type="scientific">Salmonella enterica</name>
    <name type="common">Salmonella choleraesuis</name>
    <dbReference type="NCBI Taxonomy" id="28901"/>
    <lineage>
        <taxon>Bacteria</taxon>
        <taxon>Pseudomonadati</taxon>
        <taxon>Pseudomonadota</taxon>
        <taxon>Gammaproteobacteria</taxon>
        <taxon>Enterobacterales</taxon>
        <taxon>Enterobacteriaceae</taxon>
        <taxon>Salmonella</taxon>
    </lineage>
</organism>
<accession>A0A5V2QTN8</accession>